<dbReference type="InterPro" id="IPR004525">
    <property type="entry name" value="EpmA"/>
</dbReference>
<dbReference type="EMBL" id="SJPS01000001">
    <property type="protein sequence ID" value="TWU30381.1"/>
    <property type="molecule type" value="Genomic_DNA"/>
</dbReference>
<dbReference type="PRINTS" id="PR00982">
    <property type="entry name" value="TRNASYNTHLYS"/>
</dbReference>
<dbReference type="OrthoDB" id="9802326at2"/>
<evidence type="ECO:0000259" key="5">
    <source>
        <dbReference type="PROSITE" id="PS50862"/>
    </source>
</evidence>
<dbReference type="InterPro" id="IPR006195">
    <property type="entry name" value="aa-tRNA-synth_II"/>
</dbReference>
<evidence type="ECO:0000313" key="7">
    <source>
        <dbReference type="Proteomes" id="UP000318437"/>
    </source>
</evidence>
<keyword evidence="6" id="KW-0251">Elongation factor</keyword>
<evidence type="ECO:0000256" key="4">
    <source>
        <dbReference type="ARBA" id="ARBA00022840"/>
    </source>
</evidence>
<keyword evidence="4" id="KW-0067">ATP-binding</keyword>
<organism evidence="6 7">
    <name type="scientific">Bythopirellula polymerisocia</name>
    <dbReference type="NCBI Taxonomy" id="2528003"/>
    <lineage>
        <taxon>Bacteria</taxon>
        <taxon>Pseudomonadati</taxon>
        <taxon>Planctomycetota</taxon>
        <taxon>Planctomycetia</taxon>
        <taxon>Pirellulales</taxon>
        <taxon>Lacipirellulaceae</taxon>
        <taxon>Bythopirellula</taxon>
    </lineage>
</organism>
<dbReference type="NCBIfam" id="NF006828">
    <property type="entry name" value="PRK09350.1"/>
    <property type="match status" value="1"/>
</dbReference>
<dbReference type="Pfam" id="PF00152">
    <property type="entry name" value="tRNA-synt_2"/>
    <property type="match status" value="1"/>
</dbReference>
<dbReference type="RefSeq" id="WP_146448569.1">
    <property type="nucleotide sequence ID" value="NZ_SJPS01000001.1"/>
</dbReference>
<evidence type="ECO:0000313" key="6">
    <source>
        <dbReference type="EMBL" id="TWU30381.1"/>
    </source>
</evidence>
<proteinExistence type="predicted"/>
<keyword evidence="3" id="KW-0547">Nucleotide-binding</keyword>
<dbReference type="GO" id="GO:0000049">
    <property type="term" value="F:tRNA binding"/>
    <property type="evidence" value="ECO:0007669"/>
    <property type="project" value="TreeGrafter"/>
</dbReference>
<accession>A0A5C6D3M7</accession>
<sequence>MFNRIQNLQRRSELLNRLRSFFYDRNFIEVETPLLSSEVIPELHIEPIAVSSDATRRTAFLQASPELHMKRLLAEGMPAIFQVTRSFRADELGRLHNPEFTLVEWYREGDDMQAGMNLLDELCQTLLGTPPARRIRYGEAFQELLEICPHTATCEQLATCAKRNAIAIPENMPTTDRNEWLNLLLTARIEPQLGLTAPDLLYDYPASQSALAKLAIRDDGIEVAERFELYWKGVELANGYHELTDAAELRERLTVVNQQRELAGRHALPMPESLLAAMQLGLPNSSGCALGFDRLAVLAIGAEKIGEVMAFSEENN</sequence>
<dbReference type="FunFam" id="3.30.930.10:FF:000017">
    <property type="entry name" value="Elongation factor P--(R)-beta-lysine ligase"/>
    <property type="match status" value="1"/>
</dbReference>
<dbReference type="Gene3D" id="3.30.930.10">
    <property type="entry name" value="Bira Bifunctional Protein, Domain 2"/>
    <property type="match status" value="1"/>
</dbReference>
<dbReference type="Proteomes" id="UP000318437">
    <property type="component" value="Unassembled WGS sequence"/>
</dbReference>
<dbReference type="EC" id="6.3.1.-" evidence="6"/>
<dbReference type="SUPFAM" id="SSF55681">
    <property type="entry name" value="Class II aaRS and biotin synthetases"/>
    <property type="match status" value="1"/>
</dbReference>
<dbReference type="InterPro" id="IPR045864">
    <property type="entry name" value="aa-tRNA-synth_II/BPL/LPL"/>
</dbReference>
<keyword evidence="6" id="KW-0648">Protein biosynthesis</keyword>
<evidence type="ECO:0000256" key="2">
    <source>
        <dbReference type="ARBA" id="ARBA00022598"/>
    </source>
</evidence>
<gene>
    <name evidence="6" type="primary">epmA</name>
    <name evidence="6" type="ORF">Pla144_11670</name>
</gene>
<feature type="domain" description="Aminoacyl-transfer RNA synthetases class-II family profile" evidence="5">
    <location>
        <begin position="11"/>
        <end position="313"/>
    </location>
</feature>
<dbReference type="GO" id="GO:0005524">
    <property type="term" value="F:ATP binding"/>
    <property type="evidence" value="ECO:0007669"/>
    <property type="project" value="UniProtKB-KW"/>
</dbReference>
<protein>
    <submittedName>
        <fullName evidence="6">Elongation factor P--(R)-beta-lysine ligase</fullName>
        <ecNumber evidence="6">6.3.1.-</ecNumber>
    </submittedName>
</protein>
<name>A0A5C6D3M7_9BACT</name>
<dbReference type="PANTHER" id="PTHR42918">
    <property type="entry name" value="LYSYL-TRNA SYNTHETASE"/>
    <property type="match status" value="1"/>
</dbReference>
<dbReference type="NCBIfam" id="TIGR00462">
    <property type="entry name" value="genX"/>
    <property type="match status" value="1"/>
</dbReference>
<reference evidence="6 7" key="1">
    <citation type="submission" date="2019-02" db="EMBL/GenBank/DDBJ databases">
        <title>Deep-cultivation of Planctomycetes and their phenomic and genomic characterization uncovers novel biology.</title>
        <authorList>
            <person name="Wiegand S."/>
            <person name="Jogler M."/>
            <person name="Boedeker C."/>
            <person name="Pinto D."/>
            <person name="Vollmers J."/>
            <person name="Rivas-Marin E."/>
            <person name="Kohn T."/>
            <person name="Peeters S.H."/>
            <person name="Heuer A."/>
            <person name="Rast P."/>
            <person name="Oberbeckmann S."/>
            <person name="Bunk B."/>
            <person name="Jeske O."/>
            <person name="Meyerdierks A."/>
            <person name="Storesund J.E."/>
            <person name="Kallscheuer N."/>
            <person name="Luecker S."/>
            <person name="Lage O.M."/>
            <person name="Pohl T."/>
            <person name="Merkel B.J."/>
            <person name="Hornburger P."/>
            <person name="Mueller R.-W."/>
            <person name="Bruemmer F."/>
            <person name="Labrenz M."/>
            <person name="Spormann A.M."/>
            <person name="Op Den Camp H."/>
            <person name="Overmann J."/>
            <person name="Amann R."/>
            <person name="Jetten M.S.M."/>
            <person name="Mascher T."/>
            <person name="Medema M.H."/>
            <person name="Devos D.P."/>
            <person name="Kaster A.-K."/>
            <person name="Ovreas L."/>
            <person name="Rohde M."/>
            <person name="Galperin M.Y."/>
            <person name="Jogler C."/>
        </authorList>
    </citation>
    <scope>NUCLEOTIDE SEQUENCE [LARGE SCALE GENOMIC DNA]</scope>
    <source>
        <strain evidence="6 7">Pla144</strain>
    </source>
</reference>
<dbReference type="AlphaFoldDB" id="A0A5C6D3M7"/>
<dbReference type="GO" id="GO:0006430">
    <property type="term" value="P:lysyl-tRNA aminoacylation"/>
    <property type="evidence" value="ECO:0007669"/>
    <property type="project" value="InterPro"/>
</dbReference>
<comment type="caution">
    <text evidence="6">The sequence shown here is derived from an EMBL/GenBank/DDBJ whole genome shotgun (WGS) entry which is preliminary data.</text>
</comment>
<evidence type="ECO:0000256" key="3">
    <source>
        <dbReference type="ARBA" id="ARBA00022741"/>
    </source>
</evidence>
<dbReference type="GO" id="GO:0004824">
    <property type="term" value="F:lysine-tRNA ligase activity"/>
    <property type="evidence" value="ECO:0007669"/>
    <property type="project" value="InterPro"/>
</dbReference>
<dbReference type="InterPro" id="IPR018149">
    <property type="entry name" value="Lys-tRNA-synth_II_C"/>
</dbReference>
<dbReference type="GO" id="GO:0003746">
    <property type="term" value="F:translation elongation factor activity"/>
    <property type="evidence" value="ECO:0007669"/>
    <property type="project" value="UniProtKB-KW"/>
</dbReference>
<comment type="subunit">
    <text evidence="1">Homodimer.</text>
</comment>
<keyword evidence="7" id="KW-1185">Reference proteome</keyword>
<dbReference type="PROSITE" id="PS50862">
    <property type="entry name" value="AA_TRNA_LIGASE_II"/>
    <property type="match status" value="1"/>
</dbReference>
<keyword evidence="2 6" id="KW-0436">Ligase</keyword>
<dbReference type="InterPro" id="IPR004364">
    <property type="entry name" value="Aa-tRNA-synt_II"/>
</dbReference>
<dbReference type="GO" id="GO:0005829">
    <property type="term" value="C:cytosol"/>
    <property type="evidence" value="ECO:0007669"/>
    <property type="project" value="TreeGrafter"/>
</dbReference>
<evidence type="ECO:0000256" key="1">
    <source>
        <dbReference type="ARBA" id="ARBA00011738"/>
    </source>
</evidence>
<dbReference type="PANTHER" id="PTHR42918:SF6">
    <property type="entry name" value="ELONGATION FACTOR P--(R)-BETA-LYSINE LIGASE"/>
    <property type="match status" value="1"/>
</dbReference>